<dbReference type="PROSITE" id="PS50206">
    <property type="entry name" value="RHODANESE_3"/>
    <property type="match status" value="1"/>
</dbReference>
<evidence type="ECO:0000313" key="3">
    <source>
        <dbReference type="EMBL" id="OTQ49792.1"/>
    </source>
</evidence>
<feature type="transmembrane region" description="Helical" evidence="1">
    <location>
        <begin position="20"/>
        <end position="38"/>
    </location>
</feature>
<dbReference type="EMBL" id="NASK01000092">
    <property type="protein sequence ID" value="OTQ49792.1"/>
    <property type="molecule type" value="Genomic_DNA"/>
</dbReference>
<dbReference type="InterPro" id="IPR036873">
    <property type="entry name" value="Rhodanese-like_dom_sf"/>
</dbReference>
<evidence type="ECO:0000259" key="2">
    <source>
        <dbReference type="PROSITE" id="PS50206"/>
    </source>
</evidence>
<dbReference type="PANTHER" id="PTHR43031">
    <property type="entry name" value="FAD-DEPENDENT OXIDOREDUCTASE"/>
    <property type="match status" value="1"/>
</dbReference>
<organism evidence="3 4">
    <name type="scientific">Gilliamella apis</name>
    <dbReference type="NCBI Taxonomy" id="1970738"/>
    <lineage>
        <taxon>Bacteria</taxon>
        <taxon>Pseudomonadati</taxon>
        <taxon>Pseudomonadota</taxon>
        <taxon>Gammaproteobacteria</taxon>
        <taxon>Orbales</taxon>
        <taxon>Orbaceae</taxon>
        <taxon>Gilliamella</taxon>
    </lineage>
</organism>
<feature type="domain" description="Rhodanese" evidence="2">
    <location>
        <begin position="54"/>
        <end position="145"/>
    </location>
</feature>
<evidence type="ECO:0000256" key="1">
    <source>
        <dbReference type="SAM" id="Phobius"/>
    </source>
</evidence>
<dbReference type="InterPro" id="IPR001763">
    <property type="entry name" value="Rhodanese-like_dom"/>
</dbReference>
<dbReference type="Proteomes" id="UP000194968">
    <property type="component" value="Unassembled WGS sequence"/>
</dbReference>
<dbReference type="SUPFAM" id="SSF52821">
    <property type="entry name" value="Rhodanese/Cell cycle control phosphatase"/>
    <property type="match status" value="1"/>
</dbReference>
<proteinExistence type="predicted"/>
<reference evidence="3 4" key="1">
    <citation type="submission" date="2017-03" db="EMBL/GenBank/DDBJ databases">
        <title>Comparative genomics of honeybee gut symbionts reveal geographically distinct and subgroup specific antibiotic resistance.</title>
        <authorList>
            <person name="Ludvigsen J."/>
            <person name="Porcellato D."/>
            <person name="Labee-Lund T.M."/>
            <person name="Amdam G.V."/>
            <person name="Rudi K."/>
        </authorList>
    </citation>
    <scope>NUCLEOTIDE SEQUENCE [LARGE SCALE GENOMIC DNA]</scope>
    <source>
        <strain evidence="3 4">A-4-12</strain>
    </source>
</reference>
<dbReference type="InterPro" id="IPR050229">
    <property type="entry name" value="GlpE_sulfurtransferase"/>
</dbReference>
<gene>
    <name evidence="3" type="ORF">B6D06_05585</name>
</gene>
<dbReference type="PANTHER" id="PTHR43031:SF18">
    <property type="entry name" value="RHODANESE-RELATED SULFURTRANSFERASES"/>
    <property type="match status" value="1"/>
</dbReference>
<sequence length="146" mass="16173">MDFVTLEIIPFVKNHHLLSLGWIVLFVAIIVLTVKIKLSKVKIINNAQAINMINKQNAVIVDIRSADSFKKGHITESHNILPVDIKNASAKTIEKFKENIIIVIDENGLTSAGIGEVLVKQGFLHVFTLKDGIAGWNGENLPLVRK</sequence>
<dbReference type="AlphaFoldDB" id="A0A242NUN8"/>
<dbReference type="Gene3D" id="3.40.250.10">
    <property type="entry name" value="Rhodanese-like domain"/>
    <property type="match status" value="1"/>
</dbReference>
<keyword evidence="1" id="KW-0472">Membrane</keyword>
<keyword evidence="1" id="KW-1133">Transmembrane helix</keyword>
<evidence type="ECO:0000313" key="4">
    <source>
        <dbReference type="Proteomes" id="UP000194968"/>
    </source>
</evidence>
<dbReference type="GeneID" id="99744378"/>
<name>A0A242NUN8_9GAMM</name>
<dbReference type="SMART" id="SM00450">
    <property type="entry name" value="RHOD"/>
    <property type="match status" value="1"/>
</dbReference>
<dbReference type="RefSeq" id="WP_065651523.1">
    <property type="nucleotide sequence ID" value="NZ_CAMLFL010000057.1"/>
</dbReference>
<dbReference type="Pfam" id="PF00581">
    <property type="entry name" value="Rhodanese"/>
    <property type="match status" value="1"/>
</dbReference>
<keyword evidence="1" id="KW-0812">Transmembrane</keyword>
<dbReference type="CDD" id="cd00158">
    <property type="entry name" value="RHOD"/>
    <property type="match status" value="1"/>
</dbReference>
<dbReference type="OrthoDB" id="9808735at2"/>
<comment type="caution">
    <text evidence="3">The sequence shown here is derived from an EMBL/GenBank/DDBJ whole genome shotgun (WGS) entry which is preliminary data.</text>
</comment>
<protein>
    <submittedName>
        <fullName evidence="3">Rhodanese-like domain-containing protein</fullName>
    </submittedName>
</protein>
<accession>A0A242NUN8</accession>